<dbReference type="InParanoid" id="B4D5N3"/>
<evidence type="ECO:0000256" key="1">
    <source>
        <dbReference type="SAM" id="Phobius"/>
    </source>
</evidence>
<feature type="transmembrane region" description="Helical" evidence="1">
    <location>
        <begin position="38"/>
        <end position="57"/>
    </location>
</feature>
<keyword evidence="1" id="KW-1133">Transmembrane helix</keyword>
<dbReference type="EMBL" id="ABVL01000013">
    <property type="protein sequence ID" value="EDY18438.1"/>
    <property type="molecule type" value="Genomic_DNA"/>
</dbReference>
<organism evidence="2 3">
    <name type="scientific">Chthoniobacter flavus Ellin428</name>
    <dbReference type="NCBI Taxonomy" id="497964"/>
    <lineage>
        <taxon>Bacteria</taxon>
        <taxon>Pseudomonadati</taxon>
        <taxon>Verrucomicrobiota</taxon>
        <taxon>Spartobacteria</taxon>
        <taxon>Chthoniobacterales</taxon>
        <taxon>Chthoniobacteraceae</taxon>
        <taxon>Chthoniobacter</taxon>
    </lineage>
</organism>
<dbReference type="Proteomes" id="UP000005824">
    <property type="component" value="Unassembled WGS sequence"/>
</dbReference>
<evidence type="ECO:0000313" key="3">
    <source>
        <dbReference type="Proteomes" id="UP000005824"/>
    </source>
</evidence>
<sequence precursor="true">MKQRRLSVYVTAVMVVLVIANCLAWLVGGAARFRAMGIYSSGFLIGMLAMYIAMHLYKWQSR</sequence>
<dbReference type="AlphaFoldDB" id="B4D5N3"/>
<name>B4D5N3_9BACT</name>
<protein>
    <submittedName>
        <fullName evidence="2">Uncharacterized protein</fullName>
    </submittedName>
</protein>
<reference evidence="2 3" key="1">
    <citation type="journal article" date="2011" name="J. Bacteriol.">
        <title>Genome sequence of Chthoniobacter flavus Ellin428, an aerobic heterotrophic soil bacterium.</title>
        <authorList>
            <person name="Kant R."/>
            <person name="van Passel M.W."/>
            <person name="Palva A."/>
            <person name="Lucas S."/>
            <person name="Lapidus A."/>
            <person name="Glavina Del Rio T."/>
            <person name="Dalin E."/>
            <person name="Tice H."/>
            <person name="Bruce D."/>
            <person name="Goodwin L."/>
            <person name="Pitluck S."/>
            <person name="Larimer F.W."/>
            <person name="Land M.L."/>
            <person name="Hauser L."/>
            <person name="Sangwan P."/>
            <person name="de Vos W.M."/>
            <person name="Janssen P.H."/>
            <person name="Smidt H."/>
        </authorList>
    </citation>
    <scope>NUCLEOTIDE SEQUENCE [LARGE SCALE GENOMIC DNA]</scope>
    <source>
        <strain evidence="2 3">Ellin428</strain>
    </source>
</reference>
<keyword evidence="1" id="KW-0812">Transmembrane</keyword>
<feature type="transmembrane region" description="Helical" evidence="1">
    <location>
        <begin position="7"/>
        <end position="26"/>
    </location>
</feature>
<accession>B4D5N3</accession>
<keyword evidence="3" id="KW-1185">Reference proteome</keyword>
<gene>
    <name evidence="2" type="ORF">CfE428DRAFT_4222</name>
</gene>
<evidence type="ECO:0000313" key="2">
    <source>
        <dbReference type="EMBL" id="EDY18438.1"/>
    </source>
</evidence>
<keyword evidence="1" id="KW-0472">Membrane</keyword>
<proteinExistence type="predicted"/>
<comment type="caution">
    <text evidence="2">The sequence shown here is derived from an EMBL/GenBank/DDBJ whole genome shotgun (WGS) entry which is preliminary data.</text>
</comment>